<dbReference type="EMBL" id="RJJQ01000010">
    <property type="protein sequence ID" value="RNI21716.1"/>
    <property type="molecule type" value="Genomic_DNA"/>
</dbReference>
<evidence type="ECO:0000259" key="9">
    <source>
        <dbReference type="PROSITE" id="PS50850"/>
    </source>
</evidence>
<feature type="transmembrane region" description="Helical" evidence="8">
    <location>
        <begin position="142"/>
        <end position="164"/>
    </location>
</feature>
<dbReference type="Pfam" id="PF07690">
    <property type="entry name" value="MFS_1"/>
    <property type="match status" value="1"/>
</dbReference>
<evidence type="ECO:0000313" key="10">
    <source>
        <dbReference type="EMBL" id="RNI21716.1"/>
    </source>
</evidence>
<feature type="transmembrane region" description="Helical" evidence="8">
    <location>
        <begin position="304"/>
        <end position="326"/>
    </location>
</feature>
<reference evidence="10 11" key="1">
    <citation type="submission" date="2018-11" db="EMBL/GenBank/DDBJ databases">
        <title>Draft genome of Simplicispira Flexivirga sp. BO-16.</title>
        <authorList>
            <person name="Im W.T."/>
        </authorList>
    </citation>
    <scope>NUCLEOTIDE SEQUENCE [LARGE SCALE GENOMIC DNA]</scope>
    <source>
        <strain evidence="10 11">BO-16</strain>
    </source>
</reference>
<feature type="transmembrane region" description="Helical" evidence="8">
    <location>
        <begin position="410"/>
        <end position="431"/>
    </location>
</feature>
<keyword evidence="4" id="KW-1003">Cell membrane</keyword>
<evidence type="ECO:0000313" key="11">
    <source>
        <dbReference type="Proteomes" id="UP000271678"/>
    </source>
</evidence>
<feature type="transmembrane region" description="Helical" evidence="8">
    <location>
        <begin position="443"/>
        <end position="461"/>
    </location>
</feature>
<evidence type="ECO:0000256" key="5">
    <source>
        <dbReference type="ARBA" id="ARBA00022692"/>
    </source>
</evidence>
<dbReference type="NCBIfam" id="TIGR00711">
    <property type="entry name" value="efflux_EmrB"/>
    <property type="match status" value="1"/>
</dbReference>
<evidence type="ECO:0000256" key="2">
    <source>
        <dbReference type="ARBA" id="ARBA00008537"/>
    </source>
</evidence>
<keyword evidence="11" id="KW-1185">Reference proteome</keyword>
<dbReference type="InterPro" id="IPR020846">
    <property type="entry name" value="MFS_dom"/>
</dbReference>
<accession>A0A3M9M8B0</accession>
<feature type="domain" description="Major facilitator superfamily (MFS) profile" evidence="9">
    <location>
        <begin position="18"/>
        <end position="466"/>
    </location>
</feature>
<evidence type="ECO:0000256" key="4">
    <source>
        <dbReference type="ARBA" id="ARBA00022475"/>
    </source>
</evidence>
<feature type="transmembrane region" description="Helical" evidence="8">
    <location>
        <begin position="109"/>
        <end position="130"/>
    </location>
</feature>
<dbReference type="Gene3D" id="1.20.1250.20">
    <property type="entry name" value="MFS general substrate transporter like domains"/>
    <property type="match status" value="2"/>
</dbReference>
<keyword evidence="6 8" id="KW-1133">Transmembrane helix</keyword>
<feature type="transmembrane region" description="Helical" evidence="8">
    <location>
        <begin position="21"/>
        <end position="41"/>
    </location>
</feature>
<dbReference type="RefSeq" id="WP_123271562.1">
    <property type="nucleotide sequence ID" value="NZ_RJJQ01000010.1"/>
</dbReference>
<keyword evidence="3" id="KW-0813">Transport</keyword>
<dbReference type="InterPro" id="IPR036259">
    <property type="entry name" value="MFS_trans_sf"/>
</dbReference>
<evidence type="ECO:0000256" key="8">
    <source>
        <dbReference type="SAM" id="Phobius"/>
    </source>
</evidence>
<feature type="transmembrane region" description="Helical" evidence="8">
    <location>
        <begin position="338"/>
        <end position="358"/>
    </location>
</feature>
<proteinExistence type="inferred from homology"/>
<name>A0A3M9M8B0_9MICO</name>
<keyword evidence="7 8" id="KW-0472">Membrane</keyword>
<dbReference type="InterPro" id="IPR004638">
    <property type="entry name" value="EmrB-like"/>
</dbReference>
<dbReference type="GO" id="GO:0005886">
    <property type="term" value="C:plasma membrane"/>
    <property type="evidence" value="ECO:0007669"/>
    <property type="project" value="UniProtKB-SubCell"/>
</dbReference>
<dbReference type="GO" id="GO:0022857">
    <property type="term" value="F:transmembrane transporter activity"/>
    <property type="evidence" value="ECO:0007669"/>
    <property type="project" value="InterPro"/>
</dbReference>
<dbReference type="PROSITE" id="PS50850">
    <property type="entry name" value="MFS"/>
    <property type="match status" value="1"/>
</dbReference>
<feature type="transmembrane region" description="Helical" evidence="8">
    <location>
        <begin position="236"/>
        <end position="255"/>
    </location>
</feature>
<feature type="transmembrane region" description="Helical" evidence="8">
    <location>
        <begin position="53"/>
        <end position="72"/>
    </location>
</feature>
<feature type="transmembrane region" description="Helical" evidence="8">
    <location>
        <begin position="276"/>
        <end position="298"/>
    </location>
</feature>
<comment type="subcellular location">
    <subcellularLocation>
        <location evidence="1">Cell membrane</location>
        <topology evidence="1">Multi-pass membrane protein</topology>
    </subcellularLocation>
</comment>
<feature type="transmembrane region" description="Helical" evidence="8">
    <location>
        <begin position="170"/>
        <end position="193"/>
    </location>
</feature>
<evidence type="ECO:0000256" key="6">
    <source>
        <dbReference type="ARBA" id="ARBA00022989"/>
    </source>
</evidence>
<dbReference type="SUPFAM" id="SSF103473">
    <property type="entry name" value="MFS general substrate transporter"/>
    <property type="match status" value="1"/>
</dbReference>
<feature type="transmembrane region" description="Helical" evidence="8">
    <location>
        <begin position="84"/>
        <end position="103"/>
    </location>
</feature>
<evidence type="ECO:0000256" key="1">
    <source>
        <dbReference type="ARBA" id="ARBA00004651"/>
    </source>
</evidence>
<feature type="transmembrane region" description="Helical" evidence="8">
    <location>
        <begin position="364"/>
        <end position="389"/>
    </location>
</feature>
<comment type="similarity">
    <text evidence="2">Belongs to the major facilitator superfamily. EmrB family.</text>
</comment>
<dbReference type="InterPro" id="IPR011701">
    <property type="entry name" value="MFS"/>
</dbReference>
<keyword evidence="5 8" id="KW-0812">Transmembrane</keyword>
<organism evidence="10 11">
    <name type="scientific">Flexivirga caeni</name>
    <dbReference type="NCBI Taxonomy" id="2294115"/>
    <lineage>
        <taxon>Bacteria</taxon>
        <taxon>Bacillati</taxon>
        <taxon>Actinomycetota</taxon>
        <taxon>Actinomycetes</taxon>
        <taxon>Micrococcales</taxon>
        <taxon>Dermacoccaceae</taxon>
        <taxon>Flexivirga</taxon>
    </lineage>
</organism>
<gene>
    <name evidence="10" type="ORF">EFY87_11250</name>
</gene>
<dbReference type="OrthoDB" id="7375466at2"/>
<sequence>MLDTETPQQQIDPAVWRTVGTVLVGGLAVLFDTTIVAVGLHTLATELHTSVATIQWVSTGYLLALGVTIPIAGWAQRVFGSKRLWMIALTFFLIGSVLSSLSWNAGSLITFRVVQGVGGGIMLPLMSTLVMQAAGGRNIGKVMSVVSLPTAVGPVLGPVIGGLILEHLHWSWMFWVNVPFCVAGLVLSAIFLPKDGPVQSVRLDLAGLALMAPGLVGVLFGLSNSSKPGAFTRADVLVPLIAGLALLAGFAVRALRGRGPALVDVTLLKHWPLASSSALLFLSGITLYGAMLLLPLYFQQLRGTSVLQAGLLLIPQGIGTLVTRSISGRLSDTMGARWLAIAGFFIVLVGTVPFAFADQHTSEWWLMAALLVRGAGLGIVMVPLMALGFRGLSRQEVPDASIITRIAQQVGGSVGTAVLAAILTGAAATATSAGALSGAFRETFWWAIGFTAAGLVISFALPGTPKTAASAPDSVERG</sequence>
<protein>
    <submittedName>
        <fullName evidence="10">DHA2 family efflux MFS transporter permease subunit</fullName>
    </submittedName>
</protein>
<dbReference type="PANTHER" id="PTHR42718:SF9">
    <property type="entry name" value="MAJOR FACILITATOR SUPERFAMILY MULTIDRUG TRANSPORTER MFSC"/>
    <property type="match status" value="1"/>
</dbReference>
<dbReference type="CDD" id="cd17503">
    <property type="entry name" value="MFS_LmrB_MDR_like"/>
    <property type="match status" value="1"/>
</dbReference>
<dbReference type="AlphaFoldDB" id="A0A3M9M8B0"/>
<dbReference type="Proteomes" id="UP000271678">
    <property type="component" value="Unassembled WGS sequence"/>
</dbReference>
<dbReference type="PANTHER" id="PTHR42718">
    <property type="entry name" value="MAJOR FACILITATOR SUPERFAMILY MULTIDRUG TRANSPORTER MFSC"/>
    <property type="match status" value="1"/>
</dbReference>
<evidence type="ECO:0000256" key="7">
    <source>
        <dbReference type="ARBA" id="ARBA00023136"/>
    </source>
</evidence>
<evidence type="ECO:0000256" key="3">
    <source>
        <dbReference type="ARBA" id="ARBA00022448"/>
    </source>
</evidence>
<feature type="transmembrane region" description="Helical" evidence="8">
    <location>
        <begin position="205"/>
        <end position="224"/>
    </location>
</feature>
<comment type="caution">
    <text evidence="10">The sequence shown here is derived from an EMBL/GenBank/DDBJ whole genome shotgun (WGS) entry which is preliminary data.</text>
</comment>